<dbReference type="EMBL" id="JAAIUW010000012">
    <property type="protein sequence ID" value="KAF7808077.1"/>
    <property type="molecule type" value="Genomic_DNA"/>
</dbReference>
<evidence type="ECO:0000313" key="1">
    <source>
        <dbReference type="EMBL" id="KAF7808077.1"/>
    </source>
</evidence>
<accession>A0A834SQR2</accession>
<reference evidence="1" key="1">
    <citation type="submission" date="2020-09" db="EMBL/GenBank/DDBJ databases">
        <title>Genome-Enabled Discovery of Anthraquinone Biosynthesis in Senna tora.</title>
        <authorList>
            <person name="Kang S.-H."/>
            <person name="Pandey R.P."/>
            <person name="Lee C.-M."/>
            <person name="Sim J.-S."/>
            <person name="Jeong J.-T."/>
            <person name="Choi B.-S."/>
            <person name="Jung M."/>
            <person name="Ginzburg D."/>
            <person name="Zhao K."/>
            <person name="Won S.Y."/>
            <person name="Oh T.-J."/>
            <person name="Yu Y."/>
            <person name="Kim N.-H."/>
            <person name="Lee O.R."/>
            <person name="Lee T.-H."/>
            <person name="Bashyal P."/>
            <person name="Kim T.-S."/>
            <person name="Lee W.-H."/>
            <person name="Kawkins C."/>
            <person name="Kim C.-K."/>
            <person name="Kim J.S."/>
            <person name="Ahn B.O."/>
            <person name="Rhee S.Y."/>
            <person name="Sohng J.K."/>
        </authorList>
    </citation>
    <scope>NUCLEOTIDE SEQUENCE</scope>
    <source>
        <tissue evidence="1">Leaf</tissue>
    </source>
</reference>
<proteinExistence type="predicted"/>
<sequence>MGARDHMEELEKYKFRRVIAQVSQTDRFALYLGMRVDLMLKWGS</sequence>
<dbReference type="Proteomes" id="UP000634136">
    <property type="component" value="Unassembled WGS sequence"/>
</dbReference>
<dbReference type="AlphaFoldDB" id="A0A834SQR2"/>
<protein>
    <submittedName>
        <fullName evidence="1">Uncharacterized protein</fullName>
    </submittedName>
</protein>
<keyword evidence="2" id="KW-1185">Reference proteome</keyword>
<name>A0A834SQR2_9FABA</name>
<gene>
    <name evidence="1" type="ORF">G2W53_040238</name>
</gene>
<organism evidence="1 2">
    <name type="scientific">Senna tora</name>
    <dbReference type="NCBI Taxonomy" id="362788"/>
    <lineage>
        <taxon>Eukaryota</taxon>
        <taxon>Viridiplantae</taxon>
        <taxon>Streptophyta</taxon>
        <taxon>Embryophyta</taxon>
        <taxon>Tracheophyta</taxon>
        <taxon>Spermatophyta</taxon>
        <taxon>Magnoliopsida</taxon>
        <taxon>eudicotyledons</taxon>
        <taxon>Gunneridae</taxon>
        <taxon>Pentapetalae</taxon>
        <taxon>rosids</taxon>
        <taxon>fabids</taxon>
        <taxon>Fabales</taxon>
        <taxon>Fabaceae</taxon>
        <taxon>Caesalpinioideae</taxon>
        <taxon>Cassia clade</taxon>
        <taxon>Senna</taxon>
    </lineage>
</organism>
<evidence type="ECO:0000313" key="2">
    <source>
        <dbReference type="Proteomes" id="UP000634136"/>
    </source>
</evidence>
<comment type="caution">
    <text evidence="1">The sequence shown here is derived from an EMBL/GenBank/DDBJ whole genome shotgun (WGS) entry which is preliminary data.</text>
</comment>